<dbReference type="Proteomes" id="UP001221898">
    <property type="component" value="Unassembled WGS sequence"/>
</dbReference>
<comment type="caution">
    <text evidence="1">The sequence shown here is derived from an EMBL/GenBank/DDBJ whole genome shotgun (WGS) entry which is preliminary data.</text>
</comment>
<keyword evidence="2" id="KW-1185">Reference proteome</keyword>
<name>A0AAD7R521_9TELE</name>
<protein>
    <submittedName>
        <fullName evidence="1">Uncharacterized protein</fullName>
    </submittedName>
</protein>
<accession>A0AAD7R521</accession>
<evidence type="ECO:0000313" key="2">
    <source>
        <dbReference type="Proteomes" id="UP001221898"/>
    </source>
</evidence>
<proteinExistence type="predicted"/>
<sequence>MSADIQGLVEVCRDHCTENRGCRGQSAGVGVSVWMNVGCRGQCAGVGSVVEVCRSLSLCDFRRQSEAKERLDAVVTNAPQLLLTERRWGTTGLGPEWK</sequence>
<gene>
    <name evidence="1" type="ORF">AAFF_G00356030</name>
</gene>
<evidence type="ECO:0000313" key="1">
    <source>
        <dbReference type="EMBL" id="KAJ8366388.1"/>
    </source>
</evidence>
<reference evidence="1" key="1">
    <citation type="journal article" date="2023" name="Science">
        <title>Genome structures resolve the early diversification of teleost fishes.</title>
        <authorList>
            <person name="Parey E."/>
            <person name="Louis A."/>
            <person name="Montfort J."/>
            <person name="Bouchez O."/>
            <person name="Roques C."/>
            <person name="Iampietro C."/>
            <person name="Lluch J."/>
            <person name="Castinel A."/>
            <person name="Donnadieu C."/>
            <person name="Desvignes T."/>
            <person name="Floi Bucao C."/>
            <person name="Jouanno E."/>
            <person name="Wen M."/>
            <person name="Mejri S."/>
            <person name="Dirks R."/>
            <person name="Jansen H."/>
            <person name="Henkel C."/>
            <person name="Chen W.J."/>
            <person name="Zahm M."/>
            <person name="Cabau C."/>
            <person name="Klopp C."/>
            <person name="Thompson A.W."/>
            <person name="Robinson-Rechavi M."/>
            <person name="Braasch I."/>
            <person name="Lecointre G."/>
            <person name="Bobe J."/>
            <person name="Postlethwait J.H."/>
            <person name="Berthelot C."/>
            <person name="Roest Crollius H."/>
            <person name="Guiguen Y."/>
        </authorList>
    </citation>
    <scope>NUCLEOTIDE SEQUENCE</scope>
    <source>
        <strain evidence="1">NC1722</strain>
    </source>
</reference>
<organism evidence="1 2">
    <name type="scientific">Aldrovandia affinis</name>
    <dbReference type="NCBI Taxonomy" id="143900"/>
    <lineage>
        <taxon>Eukaryota</taxon>
        <taxon>Metazoa</taxon>
        <taxon>Chordata</taxon>
        <taxon>Craniata</taxon>
        <taxon>Vertebrata</taxon>
        <taxon>Euteleostomi</taxon>
        <taxon>Actinopterygii</taxon>
        <taxon>Neopterygii</taxon>
        <taxon>Teleostei</taxon>
        <taxon>Notacanthiformes</taxon>
        <taxon>Halosauridae</taxon>
        <taxon>Aldrovandia</taxon>
    </lineage>
</organism>
<dbReference type="AlphaFoldDB" id="A0AAD7R521"/>
<dbReference type="EMBL" id="JAINUG010000597">
    <property type="protein sequence ID" value="KAJ8366388.1"/>
    <property type="molecule type" value="Genomic_DNA"/>
</dbReference>